<dbReference type="GO" id="GO:0051539">
    <property type="term" value="F:4 iron, 4 sulfur cluster binding"/>
    <property type="evidence" value="ECO:0007669"/>
    <property type="project" value="UniProtKB-UniRule"/>
</dbReference>
<dbReference type="OrthoDB" id="8523349at2"/>
<dbReference type="NCBIfam" id="NF011991">
    <property type="entry name" value="PRK15447.1"/>
    <property type="match status" value="1"/>
</dbReference>
<dbReference type="Proteomes" id="UP000248259">
    <property type="component" value="Unassembled WGS sequence"/>
</dbReference>
<comment type="cofactor">
    <cofactor evidence="1">
        <name>[4Fe-4S] cluster</name>
        <dbReference type="ChEBI" id="CHEBI:49883"/>
    </cofactor>
</comment>
<evidence type="ECO:0000313" key="2">
    <source>
        <dbReference type="EMBL" id="PZA15220.1"/>
    </source>
</evidence>
<feature type="binding site" evidence="1">
    <location>
        <position position="193"/>
    </location>
    <ligand>
        <name>[4Fe-4S] cluster</name>
        <dbReference type="ChEBI" id="CHEBI:49883"/>
    </ligand>
</feature>
<dbReference type="Pfam" id="PF01136">
    <property type="entry name" value="Peptidase_U32"/>
    <property type="match status" value="1"/>
</dbReference>
<comment type="pathway">
    <text evidence="1">Cofactor biosynthesis; ubiquinone biosynthesis.</text>
</comment>
<organism evidence="2 3">
    <name type="scientific">Parazoarcus communis SWub3 = DSM 12120</name>
    <dbReference type="NCBI Taxonomy" id="1121029"/>
    <lineage>
        <taxon>Bacteria</taxon>
        <taxon>Pseudomonadati</taxon>
        <taxon>Pseudomonadota</taxon>
        <taxon>Betaproteobacteria</taxon>
        <taxon>Rhodocyclales</taxon>
        <taxon>Zoogloeaceae</taxon>
        <taxon>Parazoarcus</taxon>
    </lineage>
</organism>
<dbReference type="PANTHER" id="PTHR30217:SF11">
    <property type="entry name" value="UBIQUINONE BIOSYNTHESIS PROTEIN UBIV"/>
    <property type="match status" value="1"/>
</dbReference>
<keyword evidence="1" id="KW-0408">Iron</keyword>
<keyword evidence="1" id="KW-0004">4Fe-4S</keyword>
<feature type="binding site" evidence="1">
    <location>
        <position position="39"/>
    </location>
    <ligand>
        <name>[4Fe-4S] cluster</name>
        <dbReference type="ChEBI" id="CHEBI:49883"/>
    </ligand>
</feature>
<keyword evidence="1" id="KW-0831">Ubiquinone biosynthesis</keyword>
<keyword evidence="1" id="KW-0479">Metal-binding</keyword>
<dbReference type="InterPro" id="IPR043693">
    <property type="entry name" value="UbiV"/>
</dbReference>
<accession>A0A323UU76</accession>
<protein>
    <recommendedName>
        <fullName evidence="1">Ubiquinone biosynthesis protein UbiV</fullName>
    </recommendedName>
</protein>
<dbReference type="InterPro" id="IPR051454">
    <property type="entry name" value="RNA/ubiquinone_mod_enzymes"/>
</dbReference>
<feature type="binding site" evidence="1">
    <location>
        <position position="176"/>
    </location>
    <ligand>
        <name>[4Fe-4S] cluster</name>
        <dbReference type="ChEBI" id="CHEBI:49883"/>
    </ligand>
</feature>
<comment type="similarity">
    <text evidence="1">Belongs to the peptidase U32 family. UbiV subfamily.</text>
</comment>
<proteinExistence type="inferred from homology"/>
<dbReference type="AlphaFoldDB" id="A0A323UU76"/>
<dbReference type="PANTHER" id="PTHR30217">
    <property type="entry name" value="PEPTIDASE U32 FAMILY"/>
    <property type="match status" value="1"/>
</dbReference>
<keyword evidence="1" id="KW-0411">Iron-sulfur</keyword>
<evidence type="ECO:0000313" key="3">
    <source>
        <dbReference type="Proteomes" id="UP000248259"/>
    </source>
</evidence>
<sequence>MKLSLGPLLYYWPRQSVLDFYADVAASPVDIVHLGETVCARRHELRLEDWIEVATMLAEAGKEAVLSTQSLIESESDLKTLRRIVAQGRFRIEANDMSAVRLLATHERRGWIAGPALNVFNPHTLALLMEDGARRWVVPPEMAGTALAELLGAAANRPEVEVFAYGRLPLAHSARCFTARHYNLQKDSCEFRCLGISDGLVLRTREGEPFLTLNGVQTQSARIHNLLGDLPAVAGHADILRISPQGNHTLEVVALFRAALDEQLPPASAFANSRALMPAAPCNGFWHGRPGTEHHTAT</sequence>
<dbReference type="UniPathway" id="UPA00232"/>
<comment type="caution">
    <text evidence="2">The sequence shown here is derived from an EMBL/GenBank/DDBJ whole genome shotgun (WGS) entry which is preliminary data.</text>
</comment>
<feature type="binding site" evidence="1">
    <location>
        <position position="189"/>
    </location>
    <ligand>
        <name>[4Fe-4S] cluster</name>
        <dbReference type="ChEBI" id="CHEBI:49883"/>
    </ligand>
</feature>
<dbReference type="GO" id="GO:0006744">
    <property type="term" value="P:ubiquinone biosynthetic process"/>
    <property type="evidence" value="ECO:0007669"/>
    <property type="project" value="UniProtKB-UniRule"/>
</dbReference>
<gene>
    <name evidence="1" type="primary">ubiV</name>
    <name evidence="2" type="ORF">DNK49_17895</name>
</gene>
<dbReference type="GO" id="GO:0046872">
    <property type="term" value="F:metal ion binding"/>
    <property type="evidence" value="ECO:0007669"/>
    <property type="project" value="UniProtKB-KW"/>
</dbReference>
<dbReference type="RefSeq" id="WP_110527666.1">
    <property type="nucleotide sequence ID" value="NZ_QKOE01000016.1"/>
</dbReference>
<reference evidence="2 3" key="1">
    <citation type="submission" date="2018-06" db="EMBL/GenBank/DDBJ databases">
        <title>Azoarcus communis strain SWub3 genome.</title>
        <authorList>
            <person name="Zorraquino Salvo V."/>
            <person name="Toubiana D."/>
            <person name="Blumwald E."/>
        </authorList>
    </citation>
    <scope>NUCLEOTIDE SEQUENCE [LARGE SCALE GENOMIC DNA]</scope>
    <source>
        <strain evidence="2 3">SWub3</strain>
    </source>
</reference>
<evidence type="ECO:0000256" key="1">
    <source>
        <dbReference type="HAMAP-Rule" id="MF_02233"/>
    </source>
</evidence>
<comment type="subunit">
    <text evidence="1">Forms a heterodimer with UbiU.</text>
</comment>
<dbReference type="InterPro" id="IPR001539">
    <property type="entry name" value="Peptidase_U32"/>
</dbReference>
<dbReference type="HAMAP" id="MF_02233">
    <property type="entry name" value="UbiV"/>
    <property type="match status" value="1"/>
</dbReference>
<keyword evidence="3" id="KW-1185">Reference proteome</keyword>
<dbReference type="EMBL" id="QKOE01000016">
    <property type="protein sequence ID" value="PZA15220.1"/>
    <property type="molecule type" value="Genomic_DNA"/>
</dbReference>
<name>A0A323UU76_9RHOO</name>
<comment type="function">
    <text evidence="1">Required for O(2)-independent ubiquinone (coenzyme Q) biosynthesis. Together with UbiU, is essential for the C6-hydroxylation reaction in the oxygen-independent ubiquinone biosynthesis pathway.</text>
</comment>